<gene>
    <name evidence="2" type="ORF">CSTERTH_11045</name>
</gene>
<proteinExistence type="predicted"/>
<dbReference type="AlphaFoldDB" id="A0A1B1YFI9"/>
<dbReference type="Proteomes" id="UP000092971">
    <property type="component" value="Chromosome"/>
</dbReference>
<feature type="compositionally biased region" description="Basic and acidic residues" evidence="1">
    <location>
        <begin position="144"/>
        <end position="189"/>
    </location>
</feature>
<reference evidence="2 3" key="1">
    <citation type="submission" date="2016-02" db="EMBL/GenBank/DDBJ databases">
        <title>Comparison of Clostridium stercorarium subspecies using comparative genomics and transcriptomics.</title>
        <authorList>
            <person name="Schellenberg J."/>
            <person name="Thallinger G."/>
            <person name="Levin D.B."/>
            <person name="Zhang X."/>
            <person name="Alvare G."/>
            <person name="Fristensky B."/>
            <person name="Sparling R."/>
        </authorList>
    </citation>
    <scope>NUCLEOTIDE SEQUENCE [LARGE SCALE GENOMIC DNA]</scope>
    <source>
        <strain evidence="2 3">DSM 2910</strain>
    </source>
</reference>
<dbReference type="RefSeq" id="WP_034839906.1">
    <property type="nucleotide sequence ID" value="NZ_CP014672.1"/>
</dbReference>
<evidence type="ECO:0000313" key="3">
    <source>
        <dbReference type="Proteomes" id="UP000092971"/>
    </source>
</evidence>
<feature type="region of interest" description="Disordered" evidence="1">
    <location>
        <begin position="144"/>
        <end position="199"/>
    </location>
</feature>
<dbReference type="OrthoDB" id="1705475at2"/>
<organism evidence="2 3">
    <name type="scientific">Thermoclostridium stercorarium subsp. thermolacticum DSM 2910</name>
    <dbReference type="NCBI Taxonomy" id="1121336"/>
    <lineage>
        <taxon>Bacteria</taxon>
        <taxon>Bacillati</taxon>
        <taxon>Bacillota</taxon>
        <taxon>Clostridia</taxon>
        <taxon>Eubacteriales</taxon>
        <taxon>Oscillospiraceae</taxon>
        <taxon>Thermoclostridium</taxon>
    </lineage>
</organism>
<evidence type="ECO:0000313" key="2">
    <source>
        <dbReference type="EMBL" id="ANW99528.1"/>
    </source>
</evidence>
<accession>A0A1B1YFI9</accession>
<sequence>MERPGYFRKYVIFEQLDPGFGAHRSPDGFARLEGYRDGVALALQIRFLKDDGLPYTVILIYDKDSGLGVFRVGTLQVVSMVGSFRKFLDNPTLKSLELKPEKIKYILIASEQKDKIYIPLIACCKKAEQWDESLRDRLLHREKTAEDREDRKEKDKKGEHKENKESKENKENRENRQAEAETANHRDNNGTKSSNNKVDDVKLEKMLKDTFEVMDPFSNPRHDYSWYKVNDIAKLSNILYTCNLTIPLFANPKILVGLFKYRHLLAGFYRSDINNLTYFVLGVPAKDETDGKPFENVCRWVSVENSEFGDMTGYWLVYISLRDGEFVS</sequence>
<name>A0A1B1YFI9_THEST</name>
<dbReference type="EMBL" id="CP014672">
    <property type="protein sequence ID" value="ANW99528.1"/>
    <property type="molecule type" value="Genomic_DNA"/>
</dbReference>
<protein>
    <submittedName>
        <fullName evidence="2">Uncharacterized protein</fullName>
    </submittedName>
</protein>
<evidence type="ECO:0000256" key="1">
    <source>
        <dbReference type="SAM" id="MobiDB-lite"/>
    </source>
</evidence>